<dbReference type="SUPFAM" id="SSF53474">
    <property type="entry name" value="alpha/beta-Hydrolases"/>
    <property type="match status" value="1"/>
</dbReference>
<dbReference type="PROSITE" id="PS51257">
    <property type="entry name" value="PROKAR_LIPOPROTEIN"/>
    <property type="match status" value="1"/>
</dbReference>
<accession>A0A6N6VRV1</accession>
<feature type="transmembrane region" description="Helical" evidence="1">
    <location>
        <begin position="5"/>
        <end position="25"/>
    </location>
</feature>
<sequence length="305" mass="35378">MTKSIYFYLFIVINLVSGCNHLFYYPDSEVRVTPDKLNLKYDEISIKTEDNENLNGWFIYSKNKDPYATILHFHGNAENITTHFMYLSWLASYGYDIISFDYRGYGKSTGKPTRDGLFIDSKSVLNWLKDNSRTKDIFIFAQSLGGAVAVPAYVENPIQQVQAIILDSTFGSYRIISRQKLSSIWLTWPLQWPLSFLVSDNLSPIDYIKQVKIPTLFIHSTEDPVVPFESGSSLFKEAENPKEFWELNEKGHCSAMVIKDDIYRKKLLNYLCFHLTESKDKCEKNLNDNILSYVELFPKSFYDSK</sequence>
<dbReference type="RefSeq" id="WP_153420233.1">
    <property type="nucleotide sequence ID" value="NZ_WFLM01000003.1"/>
</dbReference>
<keyword evidence="1" id="KW-1133">Transmembrane helix</keyword>
<keyword evidence="1" id="KW-0472">Membrane</keyword>
<protein>
    <submittedName>
        <fullName evidence="3">Alpha/beta fold hydrolase</fullName>
    </submittedName>
</protein>
<name>A0A6N6VRV1_9BACT</name>
<dbReference type="InterPro" id="IPR022742">
    <property type="entry name" value="Hydrolase_4"/>
</dbReference>
<proteinExistence type="predicted"/>
<reference evidence="3 4" key="1">
    <citation type="submission" date="2019-10" db="EMBL/GenBank/DDBJ databases">
        <title>New species of Slilvanegrellaceae.</title>
        <authorList>
            <person name="Pitt A."/>
            <person name="Hahn M.W."/>
        </authorList>
    </citation>
    <scope>NUCLEOTIDE SEQUENCE [LARGE SCALE GENOMIC DNA]</scope>
    <source>
        <strain evidence="3 4">SP-Ram-0.45-NSY-1</strain>
    </source>
</reference>
<dbReference type="Gene3D" id="3.40.50.1820">
    <property type="entry name" value="alpha/beta hydrolase"/>
    <property type="match status" value="1"/>
</dbReference>
<evidence type="ECO:0000256" key="1">
    <source>
        <dbReference type="SAM" id="Phobius"/>
    </source>
</evidence>
<dbReference type="Pfam" id="PF12146">
    <property type="entry name" value="Hydrolase_4"/>
    <property type="match status" value="1"/>
</dbReference>
<organism evidence="3 4">
    <name type="scientific">Silvanigrella paludirubra</name>
    <dbReference type="NCBI Taxonomy" id="2499159"/>
    <lineage>
        <taxon>Bacteria</taxon>
        <taxon>Pseudomonadati</taxon>
        <taxon>Bdellovibrionota</taxon>
        <taxon>Oligoflexia</taxon>
        <taxon>Silvanigrellales</taxon>
        <taxon>Silvanigrellaceae</taxon>
        <taxon>Silvanigrella</taxon>
    </lineage>
</organism>
<dbReference type="Proteomes" id="UP000437748">
    <property type="component" value="Unassembled WGS sequence"/>
</dbReference>
<evidence type="ECO:0000259" key="2">
    <source>
        <dbReference type="Pfam" id="PF12146"/>
    </source>
</evidence>
<feature type="domain" description="Serine aminopeptidase S33" evidence="2">
    <location>
        <begin position="65"/>
        <end position="174"/>
    </location>
</feature>
<keyword evidence="4" id="KW-1185">Reference proteome</keyword>
<comment type="caution">
    <text evidence="3">The sequence shown here is derived from an EMBL/GenBank/DDBJ whole genome shotgun (WGS) entry which is preliminary data.</text>
</comment>
<dbReference type="InterPro" id="IPR029058">
    <property type="entry name" value="AB_hydrolase_fold"/>
</dbReference>
<keyword evidence="3" id="KW-0378">Hydrolase</keyword>
<keyword evidence="1" id="KW-0812">Transmembrane</keyword>
<dbReference type="OrthoDB" id="5291804at2"/>
<dbReference type="AlphaFoldDB" id="A0A6N6VRV1"/>
<evidence type="ECO:0000313" key="3">
    <source>
        <dbReference type="EMBL" id="KAB8038847.1"/>
    </source>
</evidence>
<dbReference type="PANTHER" id="PTHR12277:SF81">
    <property type="entry name" value="PROTEIN ABHD13"/>
    <property type="match status" value="1"/>
</dbReference>
<dbReference type="PANTHER" id="PTHR12277">
    <property type="entry name" value="ALPHA/BETA HYDROLASE DOMAIN-CONTAINING PROTEIN"/>
    <property type="match status" value="1"/>
</dbReference>
<dbReference type="EMBL" id="WFLM01000003">
    <property type="protein sequence ID" value="KAB8038847.1"/>
    <property type="molecule type" value="Genomic_DNA"/>
</dbReference>
<evidence type="ECO:0000313" key="4">
    <source>
        <dbReference type="Proteomes" id="UP000437748"/>
    </source>
</evidence>
<dbReference type="GO" id="GO:0016787">
    <property type="term" value="F:hydrolase activity"/>
    <property type="evidence" value="ECO:0007669"/>
    <property type="project" value="UniProtKB-KW"/>
</dbReference>
<gene>
    <name evidence="3" type="ORF">GCL60_08280</name>
</gene>